<dbReference type="AlphaFoldDB" id="A0A7W8N8J0"/>
<dbReference type="PANTHER" id="PTHR40064">
    <property type="entry name" value="MEMBRANE PROTEIN-RELATED"/>
    <property type="match status" value="1"/>
</dbReference>
<dbReference type="Pfam" id="PF06081">
    <property type="entry name" value="ArAE_1"/>
    <property type="match status" value="1"/>
</dbReference>
<evidence type="ECO:0000313" key="9">
    <source>
        <dbReference type="Proteomes" id="UP000583699"/>
    </source>
</evidence>
<comment type="subcellular location">
    <subcellularLocation>
        <location evidence="1">Cell membrane</location>
        <topology evidence="1">Multi-pass membrane protein</topology>
    </subcellularLocation>
</comment>
<name>A0A7W8N8J0_9BACL</name>
<keyword evidence="5 6" id="KW-0472">Membrane</keyword>
<dbReference type="InterPro" id="IPR021062">
    <property type="entry name" value="ArAE_1_C"/>
</dbReference>
<keyword evidence="4 6" id="KW-1133">Transmembrane helix</keyword>
<evidence type="ECO:0000256" key="5">
    <source>
        <dbReference type="ARBA" id="ARBA00023136"/>
    </source>
</evidence>
<feature type="transmembrane region" description="Helical" evidence="6">
    <location>
        <begin position="85"/>
        <end position="111"/>
    </location>
</feature>
<protein>
    <submittedName>
        <fullName evidence="8">Uncharacterized membrane protein YgaE (UPF0421/DUF939 family)</fullName>
    </submittedName>
</protein>
<dbReference type="Proteomes" id="UP000583699">
    <property type="component" value="Unassembled WGS sequence"/>
</dbReference>
<evidence type="ECO:0000256" key="4">
    <source>
        <dbReference type="ARBA" id="ARBA00022989"/>
    </source>
</evidence>
<dbReference type="GO" id="GO:0005886">
    <property type="term" value="C:plasma membrane"/>
    <property type="evidence" value="ECO:0007669"/>
    <property type="project" value="UniProtKB-SubCell"/>
</dbReference>
<keyword evidence="9" id="KW-1185">Reference proteome</keyword>
<organism evidence="8 9">
    <name type="scientific">Anoxybacillus mongoliensis</name>
    <dbReference type="NCBI Taxonomy" id="452565"/>
    <lineage>
        <taxon>Bacteria</taxon>
        <taxon>Bacillati</taxon>
        <taxon>Bacillota</taxon>
        <taxon>Bacilli</taxon>
        <taxon>Bacillales</taxon>
        <taxon>Anoxybacillaceae</taxon>
        <taxon>Anoxybacillus</taxon>
    </lineage>
</organism>
<accession>A0A7W8N8J0</accession>
<evidence type="ECO:0000256" key="6">
    <source>
        <dbReference type="SAM" id="Phobius"/>
    </source>
</evidence>
<dbReference type="InterPro" id="IPR038323">
    <property type="entry name" value="ArAE_1_C_sf"/>
</dbReference>
<comment type="caution">
    <text evidence="8">The sequence shown here is derived from an EMBL/GenBank/DDBJ whole genome shotgun (WGS) entry which is preliminary data.</text>
</comment>
<evidence type="ECO:0000256" key="1">
    <source>
        <dbReference type="ARBA" id="ARBA00004651"/>
    </source>
</evidence>
<feature type="transmembrane region" description="Helical" evidence="6">
    <location>
        <begin position="55"/>
        <end position="73"/>
    </location>
</feature>
<feature type="domain" description="Putative aromatic acid exporter C-terminal" evidence="7">
    <location>
        <begin position="149"/>
        <end position="313"/>
    </location>
</feature>
<evidence type="ECO:0000256" key="2">
    <source>
        <dbReference type="ARBA" id="ARBA00022475"/>
    </source>
</evidence>
<proteinExistence type="predicted"/>
<reference evidence="8 9" key="1">
    <citation type="submission" date="2020-08" db="EMBL/GenBank/DDBJ databases">
        <title>Genomic Encyclopedia of Type Strains, Phase IV (KMG-IV): sequencing the most valuable type-strain genomes for metagenomic binning, comparative biology and taxonomic classification.</title>
        <authorList>
            <person name="Goeker M."/>
        </authorList>
    </citation>
    <scope>NUCLEOTIDE SEQUENCE [LARGE SCALE GENOMIC DNA]</scope>
    <source>
        <strain evidence="8 9">DSM 19169</strain>
    </source>
</reference>
<dbReference type="Pfam" id="PF11728">
    <property type="entry name" value="ArAE_1_C"/>
    <property type="match status" value="1"/>
</dbReference>
<dbReference type="PANTHER" id="PTHR40064:SF1">
    <property type="entry name" value="MEMBRANE PROTEIN"/>
    <property type="match status" value="1"/>
</dbReference>
<dbReference type="Gene3D" id="1.20.120.940">
    <property type="entry name" value="Putative aromatic acid exporter, C-terminal domain"/>
    <property type="match status" value="1"/>
</dbReference>
<evidence type="ECO:0000259" key="7">
    <source>
        <dbReference type="Pfam" id="PF11728"/>
    </source>
</evidence>
<evidence type="ECO:0000313" key="8">
    <source>
        <dbReference type="EMBL" id="MBB5356355.1"/>
    </source>
</evidence>
<sequence length="315" mass="36662">MIIVLKIGYRTVKTAIGTASAIAIAQWLHLENFTSAGIITLLCIQVTKKKSLQTARARFVAGLVGLLFSFLFFEGLHYHPLSIGLLLLFFIPTTVSLKVTEGIATSAVIILHVYMAKTMTWHLVYNEVMLMIIGIGIALLVNMYMPSVEKDLKEYQRIVEDLFRIIFKEIVHYLRTNESLWDGKEIALASDTLKQAKALALQNIENHFLRNEDYYYRYFRMRERQFEIIERMLPLISSMTYTVEQRNMIADFIDELSDAIHPGNTADHFIRRLEEMKKQFQQMPLPKTREEFEERAALLHFVKEMEQYLIIKSQL</sequence>
<dbReference type="InterPro" id="IPR010343">
    <property type="entry name" value="ArAE_1"/>
</dbReference>
<dbReference type="InterPro" id="IPR052984">
    <property type="entry name" value="UPF0421"/>
</dbReference>
<dbReference type="EMBL" id="JACHEQ010000014">
    <property type="protein sequence ID" value="MBB5356355.1"/>
    <property type="molecule type" value="Genomic_DNA"/>
</dbReference>
<evidence type="ECO:0000256" key="3">
    <source>
        <dbReference type="ARBA" id="ARBA00022692"/>
    </source>
</evidence>
<keyword evidence="2" id="KW-1003">Cell membrane</keyword>
<gene>
    <name evidence="8" type="ORF">HNR43_002339</name>
</gene>
<feature type="transmembrane region" description="Helical" evidence="6">
    <location>
        <begin position="123"/>
        <end position="145"/>
    </location>
</feature>
<keyword evidence="3 6" id="KW-0812">Transmembrane</keyword>